<dbReference type="PROSITE" id="PS50071">
    <property type="entry name" value="HOMEOBOX_2"/>
    <property type="match status" value="1"/>
</dbReference>
<feature type="domain" description="Homeobox" evidence="6">
    <location>
        <begin position="267"/>
        <end position="325"/>
    </location>
</feature>
<dbReference type="SUPFAM" id="SSF46689">
    <property type="entry name" value="Homeodomain-like"/>
    <property type="match status" value="1"/>
</dbReference>
<feature type="region of interest" description="Disordered" evidence="5">
    <location>
        <begin position="452"/>
        <end position="529"/>
    </location>
</feature>
<dbReference type="PANTHER" id="PTHR24324">
    <property type="entry name" value="HOMEOBOX PROTEIN HHEX"/>
    <property type="match status" value="1"/>
</dbReference>
<dbReference type="Gene3D" id="1.10.10.60">
    <property type="entry name" value="Homeodomain-like"/>
    <property type="match status" value="1"/>
</dbReference>
<dbReference type="PANTHER" id="PTHR24324:SF9">
    <property type="entry name" value="HOMEOBOX DOMAIN-CONTAINING PROTEIN"/>
    <property type="match status" value="1"/>
</dbReference>
<comment type="subcellular location">
    <subcellularLocation>
        <location evidence="3 4">Nucleus</location>
    </subcellularLocation>
</comment>
<protein>
    <recommendedName>
        <fullName evidence="6">Homeobox domain-containing protein</fullName>
    </recommendedName>
</protein>
<dbReference type="GeneID" id="64664784"/>
<organism evidence="7 8">
    <name type="scientific">Suillus fuscotomentosus</name>
    <dbReference type="NCBI Taxonomy" id="1912939"/>
    <lineage>
        <taxon>Eukaryota</taxon>
        <taxon>Fungi</taxon>
        <taxon>Dikarya</taxon>
        <taxon>Basidiomycota</taxon>
        <taxon>Agaricomycotina</taxon>
        <taxon>Agaricomycetes</taxon>
        <taxon>Agaricomycetidae</taxon>
        <taxon>Boletales</taxon>
        <taxon>Suillineae</taxon>
        <taxon>Suillaceae</taxon>
        <taxon>Suillus</taxon>
    </lineage>
</organism>
<dbReference type="GO" id="GO:0006357">
    <property type="term" value="P:regulation of transcription by RNA polymerase II"/>
    <property type="evidence" value="ECO:0007669"/>
    <property type="project" value="TreeGrafter"/>
</dbReference>
<sequence>MKCDASETLQEGLHSIRFRAPQLLKGLDTTDLRLIIEQPHLLVKCGISANQPSKYVLNEKELERVTRIELEDAWIEVERARNTVKNAWVNEEDASMEVDWDVQVDVPEKADDLAPHKLDEYDDCDVKEDAILEDLHFIEITRTIYISRSKTYGCLVSLLLASNTVQDPEHDERSELEILPTDNLLAIENTEDDISQLEISMSTTDPKTTSTLSTPHSRFSPSHTNPLSALYRVDLFPTPSRSYFLPNQMDQSSRRRPNFRTFFPYIPNEVKHRKRISRIQLKVLEDIFRKDTKPNAALRKKLAAELDMLPRAVWFQNRRAKDKALQDDQPPSPKQHPVERSPIAESALTKFSFSLPAPPTEAWHSNLATPAEIPLHVRHLPVDLTWQDNNDLLNTRRGSLPITASTPSTDANQPPSHFPDRRKSMDVSILRLMHHPFTRVAKEKNDAIFLRPPISPAGSGQSMARPPSGLGVPSIRATSHSSSTSYNPYTCPSSAHRASEPHVFSPTRSSLVPEIRPPFPSSHVPRRLSDNRFTMSSRALLSPIPGPPAKA</sequence>
<evidence type="ECO:0000256" key="1">
    <source>
        <dbReference type="ARBA" id="ARBA00023125"/>
    </source>
</evidence>
<proteinExistence type="predicted"/>
<feature type="DNA-binding region" description="Homeobox" evidence="3">
    <location>
        <begin position="269"/>
        <end position="326"/>
    </location>
</feature>
<dbReference type="AlphaFoldDB" id="A0AAD4DV37"/>
<dbReference type="GO" id="GO:0030154">
    <property type="term" value="P:cell differentiation"/>
    <property type="evidence" value="ECO:0007669"/>
    <property type="project" value="TreeGrafter"/>
</dbReference>
<evidence type="ECO:0000259" key="6">
    <source>
        <dbReference type="PROSITE" id="PS50071"/>
    </source>
</evidence>
<keyword evidence="2 3" id="KW-0371">Homeobox</keyword>
<dbReference type="Proteomes" id="UP001195769">
    <property type="component" value="Unassembled WGS sequence"/>
</dbReference>
<evidence type="ECO:0000313" key="7">
    <source>
        <dbReference type="EMBL" id="KAG1894500.1"/>
    </source>
</evidence>
<dbReference type="EMBL" id="JABBWK010000079">
    <property type="protein sequence ID" value="KAG1894500.1"/>
    <property type="molecule type" value="Genomic_DNA"/>
</dbReference>
<dbReference type="GO" id="GO:0005634">
    <property type="term" value="C:nucleus"/>
    <property type="evidence" value="ECO:0007669"/>
    <property type="project" value="UniProtKB-SubCell"/>
</dbReference>
<accession>A0AAD4DV37</accession>
<keyword evidence="3 4" id="KW-0539">Nucleus</keyword>
<dbReference type="CDD" id="cd00086">
    <property type="entry name" value="homeodomain"/>
    <property type="match status" value="1"/>
</dbReference>
<reference evidence="7" key="1">
    <citation type="journal article" date="2020" name="New Phytol.">
        <title>Comparative genomics reveals dynamic genome evolution in host specialist ectomycorrhizal fungi.</title>
        <authorList>
            <person name="Lofgren L.A."/>
            <person name="Nguyen N.H."/>
            <person name="Vilgalys R."/>
            <person name="Ruytinx J."/>
            <person name="Liao H.L."/>
            <person name="Branco S."/>
            <person name="Kuo A."/>
            <person name="LaButti K."/>
            <person name="Lipzen A."/>
            <person name="Andreopoulos W."/>
            <person name="Pangilinan J."/>
            <person name="Riley R."/>
            <person name="Hundley H."/>
            <person name="Na H."/>
            <person name="Barry K."/>
            <person name="Grigoriev I.V."/>
            <person name="Stajich J.E."/>
            <person name="Kennedy P.G."/>
        </authorList>
    </citation>
    <scope>NUCLEOTIDE SEQUENCE</scope>
    <source>
        <strain evidence="7">FC203</strain>
    </source>
</reference>
<dbReference type="Pfam" id="PF00046">
    <property type="entry name" value="Homeodomain"/>
    <property type="match status" value="1"/>
</dbReference>
<dbReference type="SMART" id="SM00389">
    <property type="entry name" value="HOX"/>
    <property type="match status" value="1"/>
</dbReference>
<feature type="region of interest" description="Disordered" evidence="5">
    <location>
        <begin position="320"/>
        <end position="340"/>
    </location>
</feature>
<dbReference type="InterPro" id="IPR009057">
    <property type="entry name" value="Homeodomain-like_sf"/>
</dbReference>
<keyword evidence="8" id="KW-1185">Reference proteome</keyword>
<keyword evidence="1 3" id="KW-0238">DNA-binding</keyword>
<gene>
    <name evidence="7" type="ORF">F5891DRAFT_1281595</name>
</gene>
<evidence type="ECO:0000256" key="4">
    <source>
        <dbReference type="RuleBase" id="RU000682"/>
    </source>
</evidence>
<evidence type="ECO:0000313" key="8">
    <source>
        <dbReference type="Proteomes" id="UP001195769"/>
    </source>
</evidence>
<feature type="region of interest" description="Disordered" evidence="5">
    <location>
        <begin position="400"/>
        <end position="421"/>
    </location>
</feature>
<dbReference type="RefSeq" id="XP_041220076.1">
    <property type="nucleotide sequence ID" value="XM_041370486.1"/>
</dbReference>
<name>A0AAD4DV37_9AGAM</name>
<feature type="compositionally biased region" description="Polar residues" evidence="5">
    <location>
        <begin position="400"/>
        <end position="415"/>
    </location>
</feature>
<dbReference type="GO" id="GO:0000978">
    <property type="term" value="F:RNA polymerase II cis-regulatory region sequence-specific DNA binding"/>
    <property type="evidence" value="ECO:0007669"/>
    <property type="project" value="TreeGrafter"/>
</dbReference>
<dbReference type="InterPro" id="IPR051000">
    <property type="entry name" value="Homeobox_DNA-bind_prot"/>
</dbReference>
<dbReference type="InterPro" id="IPR001356">
    <property type="entry name" value="HD"/>
</dbReference>
<evidence type="ECO:0000256" key="2">
    <source>
        <dbReference type="ARBA" id="ARBA00023155"/>
    </source>
</evidence>
<evidence type="ECO:0000256" key="5">
    <source>
        <dbReference type="SAM" id="MobiDB-lite"/>
    </source>
</evidence>
<evidence type="ECO:0000256" key="3">
    <source>
        <dbReference type="PROSITE-ProRule" id="PRU00108"/>
    </source>
</evidence>
<comment type="caution">
    <text evidence="7">The sequence shown here is derived from an EMBL/GenBank/DDBJ whole genome shotgun (WGS) entry which is preliminary data.</text>
</comment>